<keyword evidence="2" id="KW-0472">Membrane</keyword>
<evidence type="ECO:0000256" key="1">
    <source>
        <dbReference type="SAM" id="MobiDB-lite"/>
    </source>
</evidence>
<evidence type="ECO:0000313" key="5">
    <source>
        <dbReference type="Proteomes" id="UP000250140"/>
    </source>
</evidence>
<feature type="region of interest" description="Disordered" evidence="1">
    <location>
        <begin position="274"/>
        <end position="297"/>
    </location>
</feature>
<proteinExistence type="predicted"/>
<evidence type="ECO:0000313" key="4">
    <source>
        <dbReference type="EMBL" id="OCL01450.1"/>
    </source>
</evidence>
<gene>
    <name evidence="4" type="ORF">AOQ84DRAFT_6704</name>
</gene>
<dbReference type="OrthoDB" id="5215637at2759"/>
<organism evidence="4 5">
    <name type="scientific">Glonium stellatum</name>
    <dbReference type="NCBI Taxonomy" id="574774"/>
    <lineage>
        <taxon>Eukaryota</taxon>
        <taxon>Fungi</taxon>
        <taxon>Dikarya</taxon>
        <taxon>Ascomycota</taxon>
        <taxon>Pezizomycotina</taxon>
        <taxon>Dothideomycetes</taxon>
        <taxon>Pleosporomycetidae</taxon>
        <taxon>Gloniales</taxon>
        <taxon>Gloniaceae</taxon>
        <taxon>Glonium</taxon>
    </lineage>
</organism>
<keyword evidence="5" id="KW-1185">Reference proteome</keyword>
<feature type="signal peptide" evidence="3">
    <location>
        <begin position="1"/>
        <end position="31"/>
    </location>
</feature>
<reference evidence="4 5" key="1">
    <citation type="journal article" date="2016" name="Nat. Commun.">
        <title>Ectomycorrhizal ecology is imprinted in the genome of the dominant symbiotic fungus Cenococcum geophilum.</title>
        <authorList>
            <consortium name="DOE Joint Genome Institute"/>
            <person name="Peter M."/>
            <person name="Kohler A."/>
            <person name="Ohm R.A."/>
            <person name="Kuo A."/>
            <person name="Krutzmann J."/>
            <person name="Morin E."/>
            <person name="Arend M."/>
            <person name="Barry K.W."/>
            <person name="Binder M."/>
            <person name="Choi C."/>
            <person name="Clum A."/>
            <person name="Copeland A."/>
            <person name="Grisel N."/>
            <person name="Haridas S."/>
            <person name="Kipfer T."/>
            <person name="LaButti K."/>
            <person name="Lindquist E."/>
            <person name="Lipzen A."/>
            <person name="Maire R."/>
            <person name="Meier B."/>
            <person name="Mihaltcheva S."/>
            <person name="Molinier V."/>
            <person name="Murat C."/>
            <person name="Poggeler S."/>
            <person name="Quandt C.A."/>
            <person name="Sperisen C."/>
            <person name="Tritt A."/>
            <person name="Tisserant E."/>
            <person name="Crous P.W."/>
            <person name="Henrissat B."/>
            <person name="Nehls U."/>
            <person name="Egli S."/>
            <person name="Spatafora J.W."/>
            <person name="Grigoriev I.V."/>
            <person name="Martin F.M."/>
        </authorList>
    </citation>
    <scope>NUCLEOTIDE SEQUENCE [LARGE SCALE GENOMIC DNA]</scope>
    <source>
        <strain evidence="4 5">CBS 207.34</strain>
    </source>
</reference>
<feature type="transmembrane region" description="Helical" evidence="2">
    <location>
        <begin position="185"/>
        <end position="209"/>
    </location>
</feature>
<keyword evidence="3" id="KW-0732">Signal</keyword>
<dbReference type="AlphaFoldDB" id="A0A8E2EML0"/>
<accession>A0A8E2EML0</accession>
<dbReference type="EMBL" id="KV751130">
    <property type="protein sequence ID" value="OCL01450.1"/>
    <property type="molecule type" value="Genomic_DNA"/>
</dbReference>
<evidence type="ECO:0000256" key="3">
    <source>
        <dbReference type="SAM" id="SignalP"/>
    </source>
</evidence>
<sequence length="297" mass="31946">MLHAYDLRLHFSDTYILYLFLTLCLLVGVSAASNTTCYYPDGLESKGLPCNPTADVSTCCGPGFICLGNDLCTPGPNDRKTYDYKFYRSSCTDATWKSSACPNFCLGPLDDIDSGQGLESCSGSPDQYCCGRGYDCCRNSTNVFTLGVADIITTIPYSSISTTTAIAATMTSNPGPATHNHSNGVAIGVGVGVGTGGIAAILLAVFIFLKRRRSKKPAPRLRISGPLELEGGRIHESPAELETLKSSEKHAYIPSMPLEMEHVPIYEMAALPNEAGGMKQDEHSYSRRVSGEQSRQL</sequence>
<feature type="chain" id="PRO_5034453143" evidence="3">
    <location>
        <begin position="32"/>
        <end position="297"/>
    </location>
</feature>
<dbReference type="Proteomes" id="UP000250140">
    <property type="component" value="Unassembled WGS sequence"/>
</dbReference>
<name>A0A8E2EML0_9PEZI</name>
<evidence type="ECO:0000256" key="2">
    <source>
        <dbReference type="SAM" id="Phobius"/>
    </source>
</evidence>
<keyword evidence="2" id="KW-0812">Transmembrane</keyword>
<keyword evidence="2" id="KW-1133">Transmembrane helix</keyword>
<protein>
    <submittedName>
        <fullName evidence="4">Uncharacterized protein</fullName>
    </submittedName>
</protein>